<proteinExistence type="predicted"/>
<gene>
    <name evidence="2" type="ORF">ILEXP_LOCUS18452</name>
</gene>
<evidence type="ECO:0000313" key="3">
    <source>
        <dbReference type="Proteomes" id="UP001642360"/>
    </source>
</evidence>
<protein>
    <submittedName>
        <fullName evidence="2">Uncharacterized protein</fullName>
    </submittedName>
</protein>
<name>A0ABC8RZB5_9AQUA</name>
<sequence>VKKPSPIKAHQENQPTKAKVQHDEKLLRQKPPEQRSTEADTPLKYQIAKVKTHWNNDLPKVERYSKESRSSNNQANQVSTNKP</sequence>
<feature type="compositionally biased region" description="Basic and acidic residues" evidence="1">
    <location>
        <begin position="20"/>
        <end position="38"/>
    </location>
</feature>
<evidence type="ECO:0000313" key="2">
    <source>
        <dbReference type="EMBL" id="CAK9150314.1"/>
    </source>
</evidence>
<reference evidence="2 3" key="1">
    <citation type="submission" date="2024-02" db="EMBL/GenBank/DDBJ databases">
        <authorList>
            <person name="Vignale AGUSTIN F."/>
            <person name="Sosa J E."/>
            <person name="Modenutti C."/>
        </authorList>
    </citation>
    <scope>NUCLEOTIDE SEQUENCE [LARGE SCALE GENOMIC DNA]</scope>
</reference>
<comment type="caution">
    <text evidence="2">The sequence shown here is derived from an EMBL/GenBank/DDBJ whole genome shotgun (WGS) entry which is preliminary data.</text>
</comment>
<dbReference type="AlphaFoldDB" id="A0ABC8RZB5"/>
<dbReference type="Proteomes" id="UP001642360">
    <property type="component" value="Unassembled WGS sequence"/>
</dbReference>
<feature type="compositionally biased region" description="Basic and acidic residues" evidence="1">
    <location>
        <begin position="59"/>
        <end position="69"/>
    </location>
</feature>
<feature type="non-terminal residue" evidence="2">
    <location>
        <position position="1"/>
    </location>
</feature>
<accession>A0ABC8RZB5</accession>
<keyword evidence="3" id="KW-1185">Reference proteome</keyword>
<feature type="compositionally biased region" description="Polar residues" evidence="1">
    <location>
        <begin position="70"/>
        <end position="83"/>
    </location>
</feature>
<evidence type="ECO:0000256" key="1">
    <source>
        <dbReference type="SAM" id="MobiDB-lite"/>
    </source>
</evidence>
<feature type="region of interest" description="Disordered" evidence="1">
    <location>
        <begin position="1"/>
        <end position="83"/>
    </location>
</feature>
<dbReference type="EMBL" id="CAUOFW020002014">
    <property type="protein sequence ID" value="CAK9150314.1"/>
    <property type="molecule type" value="Genomic_DNA"/>
</dbReference>
<organism evidence="2 3">
    <name type="scientific">Ilex paraguariensis</name>
    <name type="common">yerba mate</name>
    <dbReference type="NCBI Taxonomy" id="185542"/>
    <lineage>
        <taxon>Eukaryota</taxon>
        <taxon>Viridiplantae</taxon>
        <taxon>Streptophyta</taxon>
        <taxon>Embryophyta</taxon>
        <taxon>Tracheophyta</taxon>
        <taxon>Spermatophyta</taxon>
        <taxon>Magnoliopsida</taxon>
        <taxon>eudicotyledons</taxon>
        <taxon>Gunneridae</taxon>
        <taxon>Pentapetalae</taxon>
        <taxon>asterids</taxon>
        <taxon>campanulids</taxon>
        <taxon>Aquifoliales</taxon>
        <taxon>Aquifoliaceae</taxon>
        <taxon>Ilex</taxon>
    </lineage>
</organism>